<sequence>MHMDEHLGTQLELIYDTAPGPHHEGCVGVENPGPSWSYQWEGTRNGGRYLFASQVSRIGGIDGERRRLELTAVVRELLRWSAQEVHTDAVTERRA</sequence>
<dbReference type="EMBL" id="FNET01000035">
    <property type="protein sequence ID" value="SDN11292.1"/>
    <property type="molecule type" value="Genomic_DNA"/>
</dbReference>
<dbReference type="AlphaFoldDB" id="A0A1G9YQE9"/>
<protein>
    <submittedName>
        <fullName evidence="1">Uncharacterized protein</fullName>
    </submittedName>
</protein>
<evidence type="ECO:0000313" key="1">
    <source>
        <dbReference type="EMBL" id="SDN11292.1"/>
    </source>
</evidence>
<proteinExistence type="predicted"/>
<reference evidence="2" key="1">
    <citation type="submission" date="2016-10" db="EMBL/GenBank/DDBJ databases">
        <authorList>
            <person name="Varghese N."/>
            <person name="Submissions S."/>
        </authorList>
    </citation>
    <scope>NUCLEOTIDE SEQUENCE [LARGE SCALE GENOMIC DNA]</scope>
    <source>
        <strain evidence="2">DSM 44796</strain>
    </source>
</reference>
<accession>A0A1G9YQE9</accession>
<name>A0A1G9YQE9_9PSEU</name>
<gene>
    <name evidence="1" type="ORF">SAMN04488074_1355</name>
</gene>
<dbReference type="Proteomes" id="UP000199682">
    <property type="component" value="Unassembled WGS sequence"/>
</dbReference>
<organism evidence="1 2">
    <name type="scientific">Lentzea albidocapillata subsp. violacea</name>
    <dbReference type="NCBI Taxonomy" id="128104"/>
    <lineage>
        <taxon>Bacteria</taxon>
        <taxon>Bacillati</taxon>
        <taxon>Actinomycetota</taxon>
        <taxon>Actinomycetes</taxon>
        <taxon>Pseudonocardiales</taxon>
        <taxon>Pseudonocardiaceae</taxon>
        <taxon>Lentzea</taxon>
    </lineage>
</organism>
<evidence type="ECO:0000313" key="2">
    <source>
        <dbReference type="Proteomes" id="UP000199682"/>
    </source>
</evidence>